<name>A0A381UG55_9ZZZZ</name>
<protein>
    <recommendedName>
        <fullName evidence="3">DUF2680 domain-containing protein</fullName>
    </recommendedName>
</protein>
<evidence type="ECO:0008006" key="3">
    <source>
        <dbReference type="Google" id="ProtNLM"/>
    </source>
</evidence>
<feature type="region of interest" description="Disordered" evidence="1">
    <location>
        <begin position="107"/>
        <end position="129"/>
    </location>
</feature>
<dbReference type="EMBL" id="UINC01006382">
    <property type="protein sequence ID" value="SVA27192.1"/>
    <property type="molecule type" value="Genomic_DNA"/>
</dbReference>
<accession>A0A381UG55</accession>
<feature type="compositionally biased region" description="Basic residues" evidence="1">
    <location>
        <begin position="119"/>
        <end position="129"/>
    </location>
</feature>
<evidence type="ECO:0000256" key="1">
    <source>
        <dbReference type="SAM" id="MobiDB-lite"/>
    </source>
</evidence>
<gene>
    <name evidence="2" type="ORF">METZ01_LOCUS80046</name>
</gene>
<organism evidence="2">
    <name type="scientific">marine metagenome</name>
    <dbReference type="NCBI Taxonomy" id="408172"/>
    <lineage>
        <taxon>unclassified sequences</taxon>
        <taxon>metagenomes</taxon>
        <taxon>ecological metagenomes</taxon>
    </lineage>
</organism>
<proteinExistence type="predicted"/>
<reference evidence="2" key="1">
    <citation type="submission" date="2018-05" db="EMBL/GenBank/DDBJ databases">
        <authorList>
            <person name="Lanie J.A."/>
            <person name="Ng W.-L."/>
            <person name="Kazmierczak K.M."/>
            <person name="Andrzejewski T.M."/>
            <person name="Davidsen T.M."/>
            <person name="Wayne K.J."/>
            <person name="Tettelin H."/>
            <person name="Glass J.I."/>
            <person name="Rusch D."/>
            <person name="Podicherti R."/>
            <person name="Tsui H.-C.T."/>
            <person name="Winkler M.E."/>
        </authorList>
    </citation>
    <scope>NUCLEOTIDE SEQUENCE</scope>
</reference>
<dbReference type="AlphaFoldDB" id="A0A381UG55"/>
<sequence>MKKPLVVICLTLAVILLGIFGGIAAAQGQDQDKISRGSNVIASKMAKILGIEEDRVEQAFKQAISETKDERIRNYLARLVETGKINQGQADRKLEWMKENPGFRKNYPSFSNPHDKYGHFKRHKNRTNW</sequence>
<evidence type="ECO:0000313" key="2">
    <source>
        <dbReference type="EMBL" id="SVA27192.1"/>
    </source>
</evidence>